<accession>A0A657LMJ7</accession>
<organism evidence="1 2">
    <name type="scientific">Pararhizobium antarcticum</name>
    <dbReference type="NCBI Taxonomy" id="1798805"/>
    <lineage>
        <taxon>Bacteria</taxon>
        <taxon>Pseudomonadati</taxon>
        <taxon>Pseudomonadota</taxon>
        <taxon>Alphaproteobacteria</taxon>
        <taxon>Hyphomicrobiales</taxon>
        <taxon>Rhizobiaceae</taxon>
        <taxon>Rhizobium/Agrobacterium group</taxon>
        <taxon>Pararhizobium</taxon>
    </lineage>
</organism>
<sequence>MINPDPILESDLDAYVDNRLAPGARIRVESHLSKNPAEAARIMADLEIRSTLRIAIGEHDAPHRAETREAARRLESNLSMRRTWATLQRIAAIGILVTTGWVASSQIGPFNATAVNASVHAPAYVEEAIRAHNTSLLRASMTSQREAPGYDAEDIRAATAIVMPKLPGNWKVADVQIFPSDFGPSVEMAIAVEGGGQLSLFAVRPGFFAVENVTDVNLSDAEAAYWQIGEVAYALVSSVPDATLAAEARDLSKTLY</sequence>
<proteinExistence type="predicted"/>
<dbReference type="Proteomes" id="UP000182661">
    <property type="component" value="Unassembled WGS sequence"/>
</dbReference>
<dbReference type="EMBL" id="LSRP01000118">
    <property type="protein sequence ID" value="OJF92254.1"/>
    <property type="molecule type" value="Genomic_DNA"/>
</dbReference>
<reference evidence="1 2" key="1">
    <citation type="submission" date="2016-02" db="EMBL/GenBank/DDBJ databases">
        <title>Genome sequencing of a beta-galactosidase producing bacteria Rhizobium sp. 59.</title>
        <authorList>
            <person name="Wang D."/>
            <person name="Kot W."/>
            <person name="Qin Y."/>
            <person name="Hansen L."/>
            <person name="Naqvi K."/>
            <person name="Rensing C."/>
        </authorList>
    </citation>
    <scope>NUCLEOTIDE SEQUENCE [LARGE SCALE GENOMIC DNA]</scope>
    <source>
        <strain evidence="1 2">59</strain>
    </source>
</reference>
<evidence type="ECO:0000313" key="2">
    <source>
        <dbReference type="Proteomes" id="UP000182661"/>
    </source>
</evidence>
<comment type="caution">
    <text evidence="1">The sequence shown here is derived from an EMBL/GenBank/DDBJ whole genome shotgun (WGS) entry which is preliminary data.</text>
</comment>
<name>A0A657LMJ7_9HYPH</name>
<evidence type="ECO:0000313" key="1">
    <source>
        <dbReference type="EMBL" id="OJF92254.1"/>
    </source>
</evidence>
<dbReference type="RefSeq" id="WP_071834913.1">
    <property type="nucleotide sequence ID" value="NZ_LSRP01000118.1"/>
</dbReference>
<protein>
    <submittedName>
        <fullName evidence="1">Fis family transcriptional regulator</fullName>
    </submittedName>
</protein>
<gene>
    <name evidence="1" type="ORF">AX760_05915</name>
</gene>
<keyword evidence="2" id="KW-1185">Reference proteome</keyword>
<dbReference type="OrthoDB" id="9152892at2"/>
<dbReference type="AlphaFoldDB" id="A0A657LMJ7"/>